<dbReference type="InterPro" id="IPR050272">
    <property type="entry name" value="Isochorismatase-like_hydrls"/>
</dbReference>
<dbReference type="GO" id="GO:0016787">
    <property type="term" value="F:hydrolase activity"/>
    <property type="evidence" value="ECO:0007669"/>
    <property type="project" value="UniProtKB-KW"/>
</dbReference>
<evidence type="ECO:0000313" key="3">
    <source>
        <dbReference type="EMBL" id="TCV96711.1"/>
    </source>
</evidence>
<feature type="domain" description="HTH merR-type" evidence="2">
    <location>
        <begin position="5"/>
        <end position="56"/>
    </location>
</feature>
<sequence>MYDKLLTVSDAAKMLGISASTLRRLEKNGEVQTYGLKVVYTPGGQRRYLADEIQRIYAQTGFAGKIGFGQRAAVLVRDVTHAFMDPGSTLAINTPLDKNALHRLLSLAGDRQLPRVFTKTIHQEQHAFSRLWGKKFPSLTALGEDAYLNRIDDALSDIPFDRQQATCYVSDLHHENLPQYLQAEGIDTLILAGATASGSIRATAIEAFQQGMHVILPREIIGDRSPSLLDFTLLDLNARYADVMSVEEVVEWVSNRPLHCTNKRHNAP</sequence>
<dbReference type="InterPro" id="IPR009061">
    <property type="entry name" value="DNA-bd_dom_put_sf"/>
</dbReference>
<dbReference type="SUPFAM" id="SSF46955">
    <property type="entry name" value="Putative DNA-binding domain"/>
    <property type="match status" value="1"/>
</dbReference>
<dbReference type="PANTHER" id="PTHR43540:SF1">
    <property type="entry name" value="ISOCHORISMATASE HYDROLASE"/>
    <property type="match status" value="1"/>
</dbReference>
<dbReference type="Pfam" id="PF00857">
    <property type="entry name" value="Isochorismatase"/>
    <property type="match status" value="1"/>
</dbReference>
<accession>A0A4R3YVN8</accession>
<dbReference type="InterPro" id="IPR000551">
    <property type="entry name" value="MerR-type_HTH_dom"/>
</dbReference>
<dbReference type="InterPro" id="IPR000868">
    <property type="entry name" value="Isochorismatase-like_dom"/>
</dbReference>
<evidence type="ECO:0000256" key="1">
    <source>
        <dbReference type="ARBA" id="ARBA00022801"/>
    </source>
</evidence>
<dbReference type="AlphaFoldDB" id="A0A4R3YVN8"/>
<dbReference type="Gene3D" id="3.40.50.850">
    <property type="entry name" value="Isochorismatase-like"/>
    <property type="match status" value="1"/>
</dbReference>
<gene>
    <name evidence="3" type="ORF">EDC52_104151</name>
</gene>
<dbReference type="SUPFAM" id="SSF52499">
    <property type="entry name" value="Isochorismatase-like hydrolases"/>
    <property type="match status" value="1"/>
</dbReference>
<protein>
    <submittedName>
        <fullName evidence="3">Nicotinamidase-related amidase</fullName>
    </submittedName>
</protein>
<dbReference type="InterPro" id="IPR041657">
    <property type="entry name" value="HTH_17"/>
</dbReference>
<comment type="caution">
    <text evidence="3">The sequence shown here is derived from an EMBL/GenBank/DDBJ whole genome shotgun (WGS) entry which is preliminary data.</text>
</comment>
<organism evidence="3 4">
    <name type="scientific">Biostraticola tofi</name>
    <dbReference type="NCBI Taxonomy" id="466109"/>
    <lineage>
        <taxon>Bacteria</taxon>
        <taxon>Pseudomonadati</taxon>
        <taxon>Pseudomonadota</taxon>
        <taxon>Gammaproteobacteria</taxon>
        <taxon>Enterobacterales</taxon>
        <taxon>Bruguierivoracaceae</taxon>
        <taxon>Biostraticola</taxon>
    </lineage>
</organism>
<reference evidence="3 4" key="1">
    <citation type="submission" date="2019-03" db="EMBL/GenBank/DDBJ databases">
        <title>Genomic Encyclopedia of Type Strains, Phase IV (KMG-IV): sequencing the most valuable type-strain genomes for metagenomic binning, comparative biology and taxonomic classification.</title>
        <authorList>
            <person name="Goeker M."/>
        </authorList>
    </citation>
    <scope>NUCLEOTIDE SEQUENCE [LARGE SCALE GENOMIC DNA]</scope>
    <source>
        <strain evidence="3 4">DSM 19580</strain>
    </source>
</reference>
<dbReference type="InterPro" id="IPR036380">
    <property type="entry name" value="Isochorismatase-like_sf"/>
</dbReference>
<dbReference type="RefSeq" id="WP_131865293.1">
    <property type="nucleotide sequence ID" value="NZ_SMCR01000004.1"/>
</dbReference>
<dbReference type="Proteomes" id="UP000295719">
    <property type="component" value="Unassembled WGS sequence"/>
</dbReference>
<dbReference type="PANTHER" id="PTHR43540">
    <property type="entry name" value="PEROXYUREIDOACRYLATE/UREIDOACRYLATE AMIDOHYDROLASE-RELATED"/>
    <property type="match status" value="1"/>
</dbReference>
<name>A0A4R3YVN8_9GAMM</name>
<dbReference type="OrthoDB" id="5360912at2"/>
<keyword evidence="4" id="KW-1185">Reference proteome</keyword>
<keyword evidence="1" id="KW-0378">Hydrolase</keyword>
<proteinExistence type="predicted"/>
<dbReference type="GO" id="GO:0006355">
    <property type="term" value="P:regulation of DNA-templated transcription"/>
    <property type="evidence" value="ECO:0007669"/>
    <property type="project" value="InterPro"/>
</dbReference>
<evidence type="ECO:0000259" key="2">
    <source>
        <dbReference type="PROSITE" id="PS50937"/>
    </source>
</evidence>
<dbReference type="GO" id="GO:0003677">
    <property type="term" value="F:DNA binding"/>
    <property type="evidence" value="ECO:0007669"/>
    <property type="project" value="InterPro"/>
</dbReference>
<evidence type="ECO:0000313" key="4">
    <source>
        <dbReference type="Proteomes" id="UP000295719"/>
    </source>
</evidence>
<dbReference type="EMBL" id="SMCR01000004">
    <property type="protein sequence ID" value="TCV96711.1"/>
    <property type="molecule type" value="Genomic_DNA"/>
</dbReference>
<dbReference type="Pfam" id="PF12728">
    <property type="entry name" value="HTH_17"/>
    <property type="match status" value="1"/>
</dbReference>
<dbReference type="Gene3D" id="1.10.1660.10">
    <property type="match status" value="1"/>
</dbReference>
<dbReference type="PROSITE" id="PS50937">
    <property type="entry name" value="HTH_MERR_2"/>
    <property type="match status" value="1"/>
</dbReference>